<dbReference type="STRING" id="443254.Marpi_0768"/>
<dbReference type="KEGG" id="mpz:Marpi_0768"/>
<keyword evidence="2" id="KW-1185">Reference proteome</keyword>
<dbReference type="AlphaFoldDB" id="H2J6L3"/>
<dbReference type="HOGENOM" id="CLU_596911_0_0_0"/>
<dbReference type="CDD" id="cd08547">
    <property type="entry name" value="Type_II_cohesin"/>
    <property type="match status" value="1"/>
</dbReference>
<evidence type="ECO:0000313" key="1">
    <source>
        <dbReference type="EMBL" id="AEX85198.1"/>
    </source>
</evidence>
<evidence type="ECO:0000313" key="2">
    <source>
        <dbReference type="Proteomes" id="UP000007161"/>
    </source>
</evidence>
<reference evidence="2" key="2">
    <citation type="submission" date="2012-01" db="EMBL/GenBank/DDBJ databases">
        <title>Complete sequence of chromosome of Marinitoga piezophila KA3.</title>
        <authorList>
            <person name="Lucas S."/>
            <person name="Han J."/>
            <person name="Lapidus A."/>
            <person name="Cheng J.-F."/>
            <person name="Goodwin L."/>
            <person name="Pitluck S."/>
            <person name="Peters L."/>
            <person name="Mikhailova N."/>
            <person name="Teshima H."/>
            <person name="Detter J.C."/>
            <person name="Han C."/>
            <person name="Tapia R."/>
            <person name="Land M."/>
            <person name="Hauser L."/>
            <person name="Kyrpides N."/>
            <person name="Ivanova N."/>
            <person name="Pagani I."/>
            <person name="Jebbar M."/>
            <person name="Vannier P."/>
            <person name="Oger P."/>
            <person name="Cario A."/>
            <person name="Bartlett D."/>
            <person name="Noll K.M."/>
            <person name="Woyke T."/>
        </authorList>
    </citation>
    <scope>NUCLEOTIDE SEQUENCE [LARGE SCALE GENOMIC DNA]</scope>
    <source>
        <strain evidence="2">DSM 14283 / JCM 11233 / KA3</strain>
    </source>
</reference>
<dbReference type="GO" id="GO:0030246">
    <property type="term" value="F:carbohydrate binding"/>
    <property type="evidence" value="ECO:0007669"/>
    <property type="project" value="InterPro"/>
</dbReference>
<proteinExistence type="predicted"/>
<accession>H2J6L3</accession>
<dbReference type="RefSeq" id="WP_014296270.1">
    <property type="nucleotide sequence ID" value="NC_016751.1"/>
</dbReference>
<name>H2J6L3_MARPK</name>
<dbReference type="PROSITE" id="PS51257">
    <property type="entry name" value="PROKAR_LIPOPROTEIN"/>
    <property type="match status" value="1"/>
</dbReference>
<organism evidence="1 2">
    <name type="scientific">Marinitoga piezophila (strain DSM 14283 / JCM 11233 / KA3)</name>
    <dbReference type="NCBI Taxonomy" id="443254"/>
    <lineage>
        <taxon>Bacteria</taxon>
        <taxon>Thermotogati</taxon>
        <taxon>Thermotogota</taxon>
        <taxon>Thermotogae</taxon>
        <taxon>Petrotogales</taxon>
        <taxon>Petrotogaceae</taxon>
        <taxon>Marinitoga</taxon>
    </lineage>
</organism>
<protein>
    <submittedName>
        <fullName evidence="1">Uncharacterized protein</fullName>
    </submittedName>
</protein>
<dbReference type="Proteomes" id="UP000007161">
    <property type="component" value="Chromosome"/>
</dbReference>
<gene>
    <name evidence="1" type="ordered locus">Marpi_0768</name>
</gene>
<dbReference type="Gene3D" id="2.60.40.680">
    <property type="match status" value="1"/>
</dbReference>
<reference evidence="1 2" key="1">
    <citation type="journal article" date="2012" name="J. Bacteriol.">
        <title>Complete Genome Sequence of the Thermophilic, Piezophilic, Heterotrophic Bacterium Marinitoga piezophila KA3.</title>
        <authorList>
            <person name="Lucas S."/>
            <person name="Han J."/>
            <person name="Lapidus A."/>
            <person name="Cheng J.F."/>
            <person name="Goodwin L.A."/>
            <person name="Pitluck S."/>
            <person name="Peters L."/>
            <person name="Mikhailova N."/>
            <person name="Teshima H."/>
            <person name="Detter J.C."/>
            <person name="Han C."/>
            <person name="Tapia R."/>
            <person name="Land M."/>
            <person name="Hauser L."/>
            <person name="Kyrpides N.C."/>
            <person name="Ivanova N."/>
            <person name="Pagani I."/>
            <person name="Vannier P."/>
            <person name="Oger P."/>
            <person name="Bartlett D.H."/>
            <person name="Noll K.M."/>
            <person name="Woyke T."/>
            <person name="Jebbar M."/>
        </authorList>
    </citation>
    <scope>NUCLEOTIDE SEQUENCE [LARGE SCALE GENOMIC DNA]</scope>
    <source>
        <strain evidence="2">DSM 14283 / JCM 11233 / KA3</strain>
    </source>
</reference>
<dbReference type="InterPro" id="IPR008965">
    <property type="entry name" value="CBM2/CBM3_carb-bd_dom_sf"/>
</dbReference>
<sequence length="458" mass="52583">MKKYIGLFLILILSLFIFTGCLTKPDSEKLDEEVLPLYTIHSNIENGSTVIPNSVVVFKLTDNNNQIVESTLKLYKDGKIIKEEKAFEHFITVVDEGFYSVNLISSDSAVTKTFEFKVTNLEKEVYQDGGTWHIETFSSEFLYYSTIEPTTIHLRFYKYVEEKLEGTNEVISKQVRLNPIDTNNDKIYDNWNEIPLETAPATISFVSYIEDTETNTTWRADKLFLSEDNVKVYYLGIDGDYKGYYFTQTLVYKGFELNTYYRYYLYLGDDIYKSPTKIDKQFILRERYNSDDKPVFSLKSDISEVATDSELKVTINAKNVADFAKLYDVRYMQLAVKYSKYLTLENVEFPEFMDGYADFSSYKISSGATSVILYKGFTLDTDETEPASENFAVLTFKVSNDATGTLKINLAYEGYLDDYDTYIDVPNPIFKDKDNANVDGFIVDHTDLSVAVSGGDEE</sequence>
<dbReference type="eggNOG" id="ENOG502ZAP1">
    <property type="taxonomic scope" value="Bacteria"/>
</dbReference>
<dbReference type="SUPFAM" id="SSF49384">
    <property type="entry name" value="Carbohydrate-binding domain"/>
    <property type="match status" value="1"/>
</dbReference>
<dbReference type="EMBL" id="CP003257">
    <property type="protein sequence ID" value="AEX85198.1"/>
    <property type="molecule type" value="Genomic_DNA"/>
</dbReference>